<accession>A0A9Q8ZDE6</accession>
<dbReference type="InterPro" id="IPR002156">
    <property type="entry name" value="RNaseH_domain"/>
</dbReference>
<protein>
    <recommendedName>
        <fullName evidence="1">RNase H type-1 domain-containing protein</fullName>
    </recommendedName>
</protein>
<dbReference type="AlphaFoldDB" id="A0A9Q8ZDE6"/>
<evidence type="ECO:0000259" key="1">
    <source>
        <dbReference type="PROSITE" id="PS50879"/>
    </source>
</evidence>
<dbReference type="PROSITE" id="PS50879">
    <property type="entry name" value="RNASE_H_1"/>
    <property type="match status" value="1"/>
</dbReference>
<dbReference type="EMBL" id="CP089278">
    <property type="protein sequence ID" value="USP79997.1"/>
    <property type="molecule type" value="Genomic_DNA"/>
</dbReference>
<dbReference type="SUPFAM" id="SSF53098">
    <property type="entry name" value="Ribonuclease H-like"/>
    <property type="match status" value="1"/>
</dbReference>
<proteinExistence type="predicted"/>
<feature type="domain" description="RNase H type-1" evidence="1">
    <location>
        <begin position="1"/>
        <end position="30"/>
    </location>
</feature>
<dbReference type="GO" id="GO:0003676">
    <property type="term" value="F:nucleic acid binding"/>
    <property type="evidence" value="ECO:0007669"/>
    <property type="project" value="InterPro"/>
</dbReference>
<dbReference type="InterPro" id="IPR036397">
    <property type="entry name" value="RNaseH_sf"/>
</dbReference>
<dbReference type="VEuPathDB" id="FungiDB:yc1106_07271"/>
<dbReference type="GO" id="GO:0004523">
    <property type="term" value="F:RNA-DNA hybrid ribonuclease activity"/>
    <property type="evidence" value="ECO:0007669"/>
    <property type="project" value="InterPro"/>
</dbReference>
<evidence type="ECO:0000313" key="3">
    <source>
        <dbReference type="Proteomes" id="UP001056012"/>
    </source>
</evidence>
<organism evidence="2 3">
    <name type="scientific">Curvularia clavata</name>
    <dbReference type="NCBI Taxonomy" id="95742"/>
    <lineage>
        <taxon>Eukaryota</taxon>
        <taxon>Fungi</taxon>
        <taxon>Dikarya</taxon>
        <taxon>Ascomycota</taxon>
        <taxon>Pezizomycotina</taxon>
        <taxon>Dothideomycetes</taxon>
        <taxon>Pleosporomycetidae</taxon>
        <taxon>Pleosporales</taxon>
        <taxon>Pleosporineae</taxon>
        <taxon>Pleosporaceae</taxon>
        <taxon>Curvularia</taxon>
    </lineage>
</organism>
<gene>
    <name evidence="2" type="ORF">yc1106_07271</name>
</gene>
<evidence type="ECO:0000313" key="2">
    <source>
        <dbReference type="EMBL" id="USP79997.1"/>
    </source>
</evidence>
<reference evidence="2" key="1">
    <citation type="submission" date="2021-12" db="EMBL/GenBank/DDBJ databases">
        <title>Curvularia clavata genome.</title>
        <authorList>
            <person name="Cao Y."/>
        </authorList>
    </citation>
    <scope>NUCLEOTIDE SEQUENCE</scope>
    <source>
        <strain evidence="2">Yc1106</strain>
    </source>
</reference>
<dbReference type="Proteomes" id="UP001056012">
    <property type="component" value="Chromosome 5"/>
</dbReference>
<keyword evidence="3" id="KW-1185">Reference proteome</keyword>
<dbReference type="InterPro" id="IPR012337">
    <property type="entry name" value="RNaseH-like_sf"/>
</dbReference>
<sequence>MPNVKVRWAPGHTNIEGNEAADNLADAEAKEPSTPYGLAAQPTVSGIRTIRKAQLAIARAAWWNSAKSKLSNWYTQWKLPYQPTRPPQELELTRPTLARLLAIRTSHGDFAWYHRKFHHDNATLKCSCGRPKTPLHIALCRKTTTVNVFRRWPRRPPAPPRTPSEAVKYLQKLWEEPEDFAAFLEVTGFYSTICRPH</sequence>
<name>A0A9Q8ZDE6_CURCL</name>
<dbReference type="OrthoDB" id="3774226at2759"/>
<dbReference type="Gene3D" id="3.30.420.10">
    <property type="entry name" value="Ribonuclease H-like superfamily/Ribonuclease H"/>
    <property type="match status" value="1"/>
</dbReference>